<feature type="non-terminal residue" evidence="1">
    <location>
        <position position="30"/>
    </location>
</feature>
<gene>
    <name evidence="1" type="ORF">Tci_930125</name>
</gene>
<dbReference type="EMBL" id="BKCJ011849397">
    <property type="protein sequence ID" value="GFD58156.1"/>
    <property type="molecule type" value="Genomic_DNA"/>
</dbReference>
<reference evidence="1" key="1">
    <citation type="journal article" date="2019" name="Sci. Rep.">
        <title>Draft genome of Tanacetum cinerariifolium, the natural source of mosquito coil.</title>
        <authorList>
            <person name="Yamashiro T."/>
            <person name="Shiraishi A."/>
            <person name="Satake H."/>
            <person name="Nakayama K."/>
        </authorList>
    </citation>
    <scope>NUCLEOTIDE SEQUENCE</scope>
</reference>
<organism evidence="1">
    <name type="scientific">Tanacetum cinerariifolium</name>
    <name type="common">Dalmatian daisy</name>
    <name type="synonym">Chrysanthemum cinerariifolium</name>
    <dbReference type="NCBI Taxonomy" id="118510"/>
    <lineage>
        <taxon>Eukaryota</taxon>
        <taxon>Viridiplantae</taxon>
        <taxon>Streptophyta</taxon>
        <taxon>Embryophyta</taxon>
        <taxon>Tracheophyta</taxon>
        <taxon>Spermatophyta</taxon>
        <taxon>Magnoliopsida</taxon>
        <taxon>eudicotyledons</taxon>
        <taxon>Gunneridae</taxon>
        <taxon>Pentapetalae</taxon>
        <taxon>asterids</taxon>
        <taxon>campanulids</taxon>
        <taxon>Asterales</taxon>
        <taxon>Asteraceae</taxon>
        <taxon>Asteroideae</taxon>
        <taxon>Anthemideae</taxon>
        <taxon>Anthemidinae</taxon>
        <taxon>Tanacetum</taxon>
    </lineage>
</organism>
<evidence type="ECO:0000313" key="1">
    <source>
        <dbReference type="EMBL" id="GFD58156.1"/>
    </source>
</evidence>
<accession>A0A699XK18</accession>
<sequence>MEGRGEVVRRWWSRAEMGRSGAVESGRNSG</sequence>
<dbReference type="AlphaFoldDB" id="A0A699XK18"/>
<proteinExistence type="predicted"/>
<name>A0A699XK18_TANCI</name>
<protein>
    <submittedName>
        <fullName evidence="1">Uncharacterized protein</fullName>
    </submittedName>
</protein>
<comment type="caution">
    <text evidence="1">The sequence shown here is derived from an EMBL/GenBank/DDBJ whole genome shotgun (WGS) entry which is preliminary data.</text>
</comment>